<keyword evidence="2" id="KW-0677">Repeat</keyword>
<dbReference type="InterPro" id="IPR020472">
    <property type="entry name" value="WD40_PAC1"/>
</dbReference>
<feature type="repeat" description="WD" evidence="3">
    <location>
        <begin position="684"/>
        <end position="725"/>
    </location>
</feature>
<dbReference type="PANTHER" id="PTHR19848:SF8">
    <property type="entry name" value="F-BOX AND WD REPEAT DOMAIN CONTAINING 7"/>
    <property type="match status" value="1"/>
</dbReference>
<dbReference type="InterPro" id="IPR019775">
    <property type="entry name" value="WD40_repeat_CS"/>
</dbReference>
<dbReference type="SUPFAM" id="SSF50998">
    <property type="entry name" value="Quinoprotein alcohol dehydrogenase-like"/>
    <property type="match status" value="2"/>
</dbReference>
<evidence type="ECO:0000256" key="4">
    <source>
        <dbReference type="SAM" id="MobiDB-lite"/>
    </source>
</evidence>
<dbReference type="EMBL" id="KN824304">
    <property type="protein sequence ID" value="KIM26691.1"/>
    <property type="molecule type" value="Genomic_DNA"/>
</dbReference>
<dbReference type="Pfam" id="PF24883">
    <property type="entry name" value="NPHP3_N"/>
    <property type="match status" value="1"/>
</dbReference>
<evidence type="ECO:0000256" key="1">
    <source>
        <dbReference type="ARBA" id="ARBA00022574"/>
    </source>
</evidence>
<dbReference type="SMART" id="SM00320">
    <property type="entry name" value="WD40"/>
    <property type="match status" value="13"/>
</dbReference>
<feature type="repeat" description="WD" evidence="3">
    <location>
        <begin position="598"/>
        <end position="639"/>
    </location>
</feature>
<dbReference type="CDD" id="cd00200">
    <property type="entry name" value="WD40"/>
    <property type="match status" value="2"/>
</dbReference>
<feature type="repeat" description="WD" evidence="3">
    <location>
        <begin position="641"/>
        <end position="682"/>
    </location>
</feature>
<feature type="repeat" description="WD" evidence="3">
    <location>
        <begin position="727"/>
        <end position="758"/>
    </location>
</feature>
<dbReference type="SUPFAM" id="SSF52540">
    <property type="entry name" value="P-loop containing nucleoside triphosphate hydrolases"/>
    <property type="match status" value="1"/>
</dbReference>
<feature type="repeat" description="WD" evidence="3">
    <location>
        <begin position="1119"/>
        <end position="1160"/>
    </location>
</feature>
<dbReference type="PROSITE" id="PS50837">
    <property type="entry name" value="NACHT"/>
    <property type="match status" value="1"/>
</dbReference>
<evidence type="ECO:0000313" key="7">
    <source>
        <dbReference type="Proteomes" id="UP000054097"/>
    </source>
</evidence>
<feature type="repeat" description="WD" evidence="3">
    <location>
        <begin position="990"/>
        <end position="1031"/>
    </location>
</feature>
<dbReference type="Gene3D" id="2.130.10.10">
    <property type="entry name" value="YVTN repeat-like/Quinoprotein amine dehydrogenase"/>
    <property type="match status" value="5"/>
</dbReference>
<feature type="repeat" description="WD" evidence="3">
    <location>
        <begin position="1033"/>
        <end position="1074"/>
    </location>
</feature>
<dbReference type="InterPro" id="IPR011047">
    <property type="entry name" value="Quinoprotein_ADH-like_sf"/>
</dbReference>
<dbReference type="HOGENOM" id="CLU_000288_6_3_1"/>
<evidence type="ECO:0000256" key="2">
    <source>
        <dbReference type="ARBA" id="ARBA00022737"/>
    </source>
</evidence>
<feature type="repeat" description="WD" evidence="3">
    <location>
        <begin position="1076"/>
        <end position="1117"/>
    </location>
</feature>
<dbReference type="Gene3D" id="3.40.50.300">
    <property type="entry name" value="P-loop containing nucleotide triphosphate hydrolases"/>
    <property type="match status" value="1"/>
</dbReference>
<name>A0A0C3B5F6_SERVB</name>
<dbReference type="InterPro" id="IPR027417">
    <property type="entry name" value="P-loop_NTPase"/>
</dbReference>
<accession>A0A0C3B5F6</accession>
<dbReference type="OrthoDB" id="538223at2759"/>
<dbReference type="PROSITE" id="PS50082">
    <property type="entry name" value="WD_REPEATS_2"/>
    <property type="match status" value="13"/>
</dbReference>
<evidence type="ECO:0000256" key="3">
    <source>
        <dbReference type="PROSITE-ProRule" id="PRU00221"/>
    </source>
</evidence>
<dbReference type="PRINTS" id="PR00320">
    <property type="entry name" value="GPROTEINBRPT"/>
</dbReference>
<dbReference type="InterPro" id="IPR056884">
    <property type="entry name" value="NPHP3-like_N"/>
</dbReference>
<dbReference type="STRING" id="933852.A0A0C3B5F6"/>
<feature type="repeat" description="WD" evidence="3">
    <location>
        <begin position="1162"/>
        <end position="1203"/>
    </location>
</feature>
<dbReference type="InterPro" id="IPR001680">
    <property type="entry name" value="WD40_rpt"/>
</dbReference>
<dbReference type="PROSITE" id="PS50294">
    <property type="entry name" value="WD_REPEATS_REGION"/>
    <property type="match status" value="12"/>
</dbReference>
<reference evidence="6 7" key="1">
    <citation type="submission" date="2014-04" db="EMBL/GenBank/DDBJ databases">
        <authorList>
            <consortium name="DOE Joint Genome Institute"/>
            <person name="Kuo A."/>
            <person name="Zuccaro A."/>
            <person name="Kohler A."/>
            <person name="Nagy L.G."/>
            <person name="Floudas D."/>
            <person name="Copeland A."/>
            <person name="Barry K.W."/>
            <person name="Cichocki N."/>
            <person name="Veneault-Fourrey C."/>
            <person name="LaButti K."/>
            <person name="Lindquist E.A."/>
            <person name="Lipzen A."/>
            <person name="Lundell T."/>
            <person name="Morin E."/>
            <person name="Murat C."/>
            <person name="Sun H."/>
            <person name="Tunlid A."/>
            <person name="Henrissat B."/>
            <person name="Grigoriev I.V."/>
            <person name="Hibbett D.S."/>
            <person name="Martin F."/>
            <person name="Nordberg H.P."/>
            <person name="Cantor M.N."/>
            <person name="Hua S.X."/>
        </authorList>
    </citation>
    <scope>NUCLEOTIDE SEQUENCE [LARGE SCALE GENOMIC DNA]</scope>
    <source>
        <strain evidence="6 7">MAFF 305830</strain>
    </source>
</reference>
<dbReference type="InterPro" id="IPR015943">
    <property type="entry name" value="WD40/YVTN_repeat-like_dom_sf"/>
</dbReference>
<organism evidence="6 7">
    <name type="scientific">Serendipita vermifera MAFF 305830</name>
    <dbReference type="NCBI Taxonomy" id="933852"/>
    <lineage>
        <taxon>Eukaryota</taxon>
        <taxon>Fungi</taxon>
        <taxon>Dikarya</taxon>
        <taxon>Basidiomycota</taxon>
        <taxon>Agaricomycotina</taxon>
        <taxon>Agaricomycetes</taxon>
        <taxon>Sebacinales</taxon>
        <taxon>Serendipitaceae</taxon>
        <taxon>Serendipita</taxon>
    </lineage>
</organism>
<feature type="repeat" description="WD" evidence="3">
    <location>
        <begin position="772"/>
        <end position="813"/>
    </location>
</feature>
<feature type="domain" description="NACHT" evidence="5">
    <location>
        <begin position="63"/>
        <end position="215"/>
    </location>
</feature>
<feature type="repeat" description="WD" evidence="3">
    <location>
        <begin position="815"/>
        <end position="856"/>
    </location>
</feature>
<feature type="repeat" description="WD" evidence="3">
    <location>
        <begin position="858"/>
        <end position="893"/>
    </location>
</feature>
<keyword evidence="1 3" id="KW-0853">WD repeat</keyword>
<sequence>MFLPTFNHLCGQEFDGITQDKIVARLKPLGVDVNCPLGECMEGTREDILGAILNWVIDSSAANIFWLKGHPGVGKSAIAASLIEKLQSTRHLGSSFFFQRERFNVMTTSALWRTVACDLARRYPAVRKHLIAALEADKTLPITAKVDKLFRELIHKPLMAWEEAGEEVVSVIIVDALDECGGLDGQHSNHRINLIRTLKSWSILPKRFKLVVTSRAEPDILDLFSSTQHEPLEIPSGNVVNESSSKDIERFLEHQIGQIAARSHGALAPDWPGRQIIKELTQIAAGLFIWVETALRFLRRGEPQEQLNRILDGASMGGLASLYSSILQASFEEPSETTLESFHRVVGAIILAEEPLPASSLIQLCSVDPSTLSYIRNGLQSVMDPGEELMFSHESFVDFLFNPEECRSGFSIDVLQQSRHLTLRCFQVMKQNLRFNICDLKSSYESNDEIVDLEKRIEECITPSLIYSSSYWADHLAETNFDLEISRDIENFMQNQFLFWLEVLSLTQRVSFGTGMMAGLIEWLRIGGQDETMARDMKKFIARFGSLISQSVPHIYLSALPFAPRSSMVYMQYIKDYPQTIRIERGGQEDWPAIQNVLVENEFSVTLMGFTPDGACIIFHLDDGIIQMWDAETGEIVAEPFEANTESVSSVSFSPDGARIAFGSYDGTLRVWDAETQDMVAGPFEGHTSEIGSLTFSPDGMRIVSSSIDGEFRVWDAQSAEMITGPFKGHAESLTDVAFSPDGVFVASNSDSSDINFWVWDVATAQMVAGPFEGHTDVVNSVAFSPDGTHIVSGSSDKKVCVWDAKTAEMVIGSLQGHTDGVNSVAFSPDGTRVVSGSEDRTIRVWNAESGKMVAGPFKGHYQGVTSVSFSPDGTRIVSGSNDGTIRVWDAETIEIGADPFEGHKNRVNSVAFSPDGTRVVSGSEDGELWVWDAQSAERIAGPFEGDRNWASTVAFSSDGTHVTSGACLFDMAIRIWDVETAKMVGAGPFKKHTGFVGSVAFSPNGTYIVSGSHDGTVRVWNAETAQMVAGPLQGHTNQVKSVAFSPNGACVASGSYDRTLRVWDAKSGEMVAGPFEGHTHYVTSVAFSPDSIRVASGSWDKTIRVWDATTSRMVVGPLVGHTDRVSSVIFSPDGAYIASGSYDKTLRLWDAETAQMIAGPFEGHADCVASVAFSPDGTRIVSGSHDRTIRLWDAKNAQMIAHTSTGDTRWMVDGWILGPQSELLFWVPPSIRNGLFWPSTIFVIGERLVTKLNLEHFAHGEAWTHCRDPLPERGVDGLTVMTQAPTAGNAKRKVPLDGHEEERTSDASANKRSKVSRGSDSAKEP</sequence>
<protein>
    <recommendedName>
        <fullName evidence="5">NACHT domain-containing protein</fullName>
    </recommendedName>
</protein>
<feature type="repeat" description="WD" evidence="3">
    <location>
        <begin position="901"/>
        <end position="942"/>
    </location>
</feature>
<keyword evidence="7" id="KW-1185">Reference proteome</keyword>
<gene>
    <name evidence="6" type="ORF">M408DRAFT_72322</name>
</gene>
<dbReference type="InterPro" id="IPR007111">
    <property type="entry name" value="NACHT_NTPase"/>
</dbReference>
<feature type="region of interest" description="Disordered" evidence="4">
    <location>
        <begin position="1282"/>
        <end position="1326"/>
    </location>
</feature>
<dbReference type="PANTHER" id="PTHR19848">
    <property type="entry name" value="WD40 REPEAT PROTEIN"/>
    <property type="match status" value="1"/>
</dbReference>
<evidence type="ECO:0000313" key="6">
    <source>
        <dbReference type="EMBL" id="KIM26691.1"/>
    </source>
</evidence>
<dbReference type="Proteomes" id="UP000054097">
    <property type="component" value="Unassembled WGS sequence"/>
</dbReference>
<dbReference type="Pfam" id="PF00400">
    <property type="entry name" value="WD40"/>
    <property type="match status" value="13"/>
</dbReference>
<dbReference type="PROSITE" id="PS00678">
    <property type="entry name" value="WD_REPEATS_1"/>
    <property type="match status" value="9"/>
</dbReference>
<feature type="compositionally biased region" description="Basic and acidic residues" evidence="4">
    <location>
        <begin position="1295"/>
        <end position="1306"/>
    </location>
</feature>
<evidence type="ECO:0000259" key="5">
    <source>
        <dbReference type="PROSITE" id="PS50837"/>
    </source>
</evidence>
<proteinExistence type="predicted"/>
<reference evidence="7" key="2">
    <citation type="submission" date="2015-01" db="EMBL/GenBank/DDBJ databases">
        <title>Evolutionary Origins and Diversification of the Mycorrhizal Mutualists.</title>
        <authorList>
            <consortium name="DOE Joint Genome Institute"/>
            <consortium name="Mycorrhizal Genomics Consortium"/>
            <person name="Kohler A."/>
            <person name="Kuo A."/>
            <person name="Nagy L.G."/>
            <person name="Floudas D."/>
            <person name="Copeland A."/>
            <person name="Barry K.W."/>
            <person name="Cichocki N."/>
            <person name="Veneault-Fourrey C."/>
            <person name="LaButti K."/>
            <person name="Lindquist E.A."/>
            <person name="Lipzen A."/>
            <person name="Lundell T."/>
            <person name="Morin E."/>
            <person name="Murat C."/>
            <person name="Riley R."/>
            <person name="Ohm R."/>
            <person name="Sun H."/>
            <person name="Tunlid A."/>
            <person name="Henrissat B."/>
            <person name="Grigoriev I.V."/>
            <person name="Hibbett D.S."/>
            <person name="Martin F."/>
        </authorList>
    </citation>
    <scope>NUCLEOTIDE SEQUENCE [LARGE SCALE GENOMIC DNA]</scope>
    <source>
        <strain evidence="7">MAFF 305830</strain>
    </source>
</reference>